<gene>
    <name evidence="1" type="ORF">CEUTPL_LOCUS12877</name>
</gene>
<dbReference type="AlphaFoldDB" id="A0A9N9MWR7"/>
<accession>A0A9N9MWR7</accession>
<name>A0A9N9MWR7_9CUCU</name>
<evidence type="ECO:0000313" key="2">
    <source>
        <dbReference type="Proteomes" id="UP001152799"/>
    </source>
</evidence>
<sequence length="172" mass="19428">MKDGNKKNVIQSSGRGVSVKLYRSCGKGNHNFARCQYKQYTGKICKEVGHLARVCSVKTNFVESEGDTEAESLDFIDMFYVNNTNYVNSVKLDVIINNKEILMELDSGVALSVLPEEPFLKKKFYDCVLQPTSVTFRCYDGSIIIPKGQTFVKIIYHNQVKEKGRLIIVKNG</sequence>
<dbReference type="EMBL" id="OU892284">
    <property type="protein sequence ID" value="CAG9772466.1"/>
    <property type="molecule type" value="Genomic_DNA"/>
</dbReference>
<organism evidence="1 2">
    <name type="scientific">Ceutorhynchus assimilis</name>
    <name type="common">cabbage seed weevil</name>
    <dbReference type="NCBI Taxonomy" id="467358"/>
    <lineage>
        <taxon>Eukaryota</taxon>
        <taxon>Metazoa</taxon>
        <taxon>Ecdysozoa</taxon>
        <taxon>Arthropoda</taxon>
        <taxon>Hexapoda</taxon>
        <taxon>Insecta</taxon>
        <taxon>Pterygota</taxon>
        <taxon>Neoptera</taxon>
        <taxon>Endopterygota</taxon>
        <taxon>Coleoptera</taxon>
        <taxon>Polyphaga</taxon>
        <taxon>Cucujiformia</taxon>
        <taxon>Curculionidae</taxon>
        <taxon>Ceutorhynchinae</taxon>
        <taxon>Ceutorhynchus</taxon>
    </lineage>
</organism>
<dbReference type="Proteomes" id="UP001152799">
    <property type="component" value="Chromosome 8"/>
</dbReference>
<dbReference type="OrthoDB" id="6629284at2759"/>
<reference evidence="1" key="1">
    <citation type="submission" date="2022-01" db="EMBL/GenBank/DDBJ databases">
        <authorList>
            <person name="King R."/>
        </authorList>
    </citation>
    <scope>NUCLEOTIDE SEQUENCE</scope>
</reference>
<keyword evidence="2" id="KW-1185">Reference proteome</keyword>
<proteinExistence type="predicted"/>
<protein>
    <submittedName>
        <fullName evidence="1">Uncharacterized protein</fullName>
    </submittedName>
</protein>
<evidence type="ECO:0000313" key="1">
    <source>
        <dbReference type="EMBL" id="CAG9772466.1"/>
    </source>
</evidence>